<dbReference type="EMBL" id="POTW01000013">
    <property type="protein sequence ID" value="PZF84743.1"/>
    <property type="molecule type" value="Genomic_DNA"/>
</dbReference>
<organism evidence="3 4">
    <name type="scientific">Jiangella anatolica</name>
    <dbReference type="NCBI Taxonomy" id="2670374"/>
    <lineage>
        <taxon>Bacteria</taxon>
        <taxon>Bacillati</taxon>
        <taxon>Actinomycetota</taxon>
        <taxon>Actinomycetes</taxon>
        <taxon>Jiangellales</taxon>
        <taxon>Jiangellaceae</taxon>
        <taxon>Jiangella</taxon>
    </lineage>
</organism>
<evidence type="ECO:0000259" key="2">
    <source>
        <dbReference type="Pfam" id="PF00930"/>
    </source>
</evidence>
<dbReference type="Pfam" id="PF00326">
    <property type="entry name" value="Peptidase_S9"/>
    <property type="match status" value="1"/>
</dbReference>
<feature type="domain" description="Peptidase S9 prolyl oligopeptidase catalytic" evidence="1">
    <location>
        <begin position="541"/>
        <end position="736"/>
    </location>
</feature>
<protein>
    <submittedName>
        <fullName evidence="3">S9 family peptidase</fullName>
    </submittedName>
</protein>
<dbReference type="SUPFAM" id="SSF53474">
    <property type="entry name" value="alpha/beta-Hydrolases"/>
    <property type="match status" value="1"/>
</dbReference>
<comment type="caution">
    <text evidence="3">The sequence shown here is derived from an EMBL/GenBank/DDBJ whole genome shotgun (WGS) entry which is preliminary data.</text>
</comment>
<gene>
    <name evidence="3" type="ORF">C1I92_07710</name>
</gene>
<accession>A0A2W2CX19</accession>
<dbReference type="InterPro" id="IPR029058">
    <property type="entry name" value="AB_hydrolase_fold"/>
</dbReference>
<dbReference type="SUPFAM" id="SSF82171">
    <property type="entry name" value="DPP6 N-terminal domain-like"/>
    <property type="match status" value="1"/>
</dbReference>
<dbReference type="InterPro" id="IPR002469">
    <property type="entry name" value="Peptidase_S9B_N"/>
</dbReference>
<evidence type="ECO:0000313" key="4">
    <source>
        <dbReference type="Proteomes" id="UP000248764"/>
    </source>
</evidence>
<dbReference type="PANTHER" id="PTHR11731:SF118">
    <property type="entry name" value="BLR1971 PROTEIN"/>
    <property type="match status" value="1"/>
</dbReference>
<name>A0A2W2CX19_9ACTN</name>
<dbReference type="AlphaFoldDB" id="A0A2W2CX19"/>
<evidence type="ECO:0000259" key="1">
    <source>
        <dbReference type="Pfam" id="PF00326"/>
    </source>
</evidence>
<dbReference type="RefSeq" id="WP_111254083.1">
    <property type="nucleotide sequence ID" value="NZ_POTW01000013.1"/>
</dbReference>
<dbReference type="GO" id="GO:0008236">
    <property type="term" value="F:serine-type peptidase activity"/>
    <property type="evidence" value="ECO:0007669"/>
    <property type="project" value="InterPro"/>
</dbReference>
<dbReference type="Gene3D" id="2.140.10.30">
    <property type="entry name" value="Dipeptidylpeptidase IV, N-terminal domain"/>
    <property type="match status" value="1"/>
</dbReference>
<dbReference type="Gene3D" id="3.40.50.1820">
    <property type="entry name" value="alpha/beta hydrolase"/>
    <property type="match status" value="1"/>
</dbReference>
<sequence>MTSDRLPASAYERAERMLGHHRSRLALRASVRPRWIGDSGRFWYRVDTERGTEFVLVDPGAGARAPAFDHERLAAALASASGETVEPYALPFDAIEVSEDAVAFEAFEARWSCRLDDYTCARDDSRPRRTPLTRVSPDGRWVAFRRGHDLWVRSAASGEEFPLTTDGTADRAYAINPDVGGSRWYLRRVGVFEPVPVLAWSPDSRRILAHRTDHRGVAVMPMIEAAPADGGRPRLHTYRYAIPGETLPRGEWVVFDVETRTVVPADGDPFPLGFTSPLRSGAAWWSSDGATVYHLDRSRDQKTLRLASIDAATGATRTLIEETGRTRVEAAPGALQKPMVHVLAGGREALWFSQRDGWGHLYLYDLTTGQPEAQVTKGDFVVQEILHVDEESRTAFLSVSGLDDDDPYRRTLVSVGLDGGALTRLVDDGLDHVLSAAPDGRWFVDSASTVDTPPVTTLRDRTGAVVLELERADISRLLEAGWTAPERVRAIAADGVTPIYGVLYKPYGFDPAQRYAVVDHPYPGPQVKRVEAGFDCGRYGHDAEAVAALGFAVLAIDGRGTPGRDKKFHDHTWGDMGAAGSLEDHVAALHQLAETRPWLDLDRVGIFGLSGGGFATGRALLAFPDTYKVGVAEAGNHDNRTYHTLWAETYHGPYDPDAGARLSNTELAENLVGKLLLIHGEMDDNVTPHLTMRLVDRLIAANKDFDLLIVPNAEHSFAGYQDYVSRKRWDYLVRHLMGVEPPEYRLAPVPVDPDVLEFYLS</sequence>
<dbReference type="InterPro" id="IPR001375">
    <property type="entry name" value="Peptidase_S9_cat"/>
</dbReference>
<feature type="domain" description="Dipeptidylpeptidase IV N-terminal" evidence="2">
    <location>
        <begin position="130"/>
        <end position="454"/>
    </location>
</feature>
<dbReference type="GO" id="GO:0006508">
    <property type="term" value="P:proteolysis"/>
    <property type="evidence" value="ECO:0007669"/>
    <property type="project" value="InterPro"/>
</dbReference>
<dbReference type="InterPro" id="IPR050278">
    <property type="entry name" value="Serine_Prot_S9B/DPPIV"/>
</dbReference>
<evidence type="ECO:0000313" key="3">
    <source>
        <dbReference type="EMBL" id="PZF84743.1"/>
    </source>
</evidence>
<proteinExistence type="predicted"/>
<dbReference type="PANTHER" id="PTHR11731">
    <property type="entry name" value="PROTEASE FAMILY S9B,C DIPEPTIDYL-PEPTIDASE IV-RELATED"/>
    <property type="match status" value="1"/>
</dbReference>
<keyword evidence="4" id="KW-1185">Reference proteome</keyword>
<reference evidence="3 4" key="1">
    <citation type="submission" date="2018-01" db="EMBL/GenBank/DDBJ databases">
        <title>Draft genome sequence of Jiangella sp. GTF31.</title>
        <authorList>
            <person name="Sahin N."/>
            <person name="Ay H."/>
            <person name="Saygin H."/>
        </authorList>
    </citation>
    <scope>NUCLEOTIDE SEQUENCE [LARGE SCALE GENOMIC DNA]</scope>
    <source>
        <strain evidence="3 4">GTF31</strain>
    </source>
</reference>
<dbReference type="Proteomes" id="UP000248764">
    <property type="component" value="Unassembled WGS sequence"/>
</dbReference>
<dbReference type="Pfam" id="PF00930">
    <property type="entry name" value="DPPIV_N"/>
    <property type="match status" value="1"/>
</dbReference>